<dbReference type="SMART" id="SM00062">
    <property type="entry name" value="PBPb"/>
    <property type="match status" value="1"/>
</dbReference>
<dbReference type="GO" id="GO:0006865">
    <property type="term" value="P:amino acid transport"/>
    <property type="evidence" value="ECO:0007669"/>
    <property type="project" value="TreeGrafter"/>
</dbReference>
<dbReference type="InterPro" id="IPR051455">
    <property type="entry name" value="Bact_solute-bind_prot3"/>
</dbReference>
<dbReference type="Pfam" id="PF00497">
    <property type="entry name" value="SBP_bac_3"/>
    <property type="match status" value="1"/>
</dbReference>
<accession>K9WZD4</accession>
<dbReference type="KEGG" id="csg:Cylst_2985"/>
<dbReference type="InterPro" id="IPR018313">
    <property type="entry name" value="SBP_3_CS"/>
</dbReference>
<organism evidence="6 7">
    <name type="scientific">Cylindrospermum stagnale PCC 7417</name>
    <dbReference type="NCBI Taxonomy" id="56107"/>
    <lineage>
        <taxon>Bacteria</taxon>
        <taxon>Bacillati</taxon>
        <taxon>Cyanobacteriota</taxon>
        <taxon>Cyanophyceae</taxon>
        <taxon>Nostocales</taxon>
        <taxon>Nostocaceae</taxon>
        <taxon>Cylindrospermum</taxon>
    </lineage>
</organism>
<dbReference type="InterPro" id="IPR001638">
    <property type="entry name" value="Solute-binding_3/MltF_N"/>
</dbReference>
<evidence type="ECO:0000259" key="5">
    <source>
        <dbReference type="SMART" id="SM00062"/>
    </source>
</evidence>
<protein>
    <submittedName>
        <fullName evidence="6">Periplasmic component of amino acid ABC-type transporter/signal transduction system</fullName>
    </submittedName>
</protein>
<gene>
    <name evidence="6" type="ORF">Cylst_2985</name>
</gene>
<dbReference type="CDD" id="cd13692">
    <property type="entry name" value="PBP2_BztA"/>
    <property type="match status" value="1"/>
</dbReference>
<keyword evidence="7" id="KW-1185">Reference proteome</keyword>
<comment type="similarity">
    <text evidence="1 4">Belongs to the bacterial solute-binding protein 3 family.</text>
</comment>
<evidence type="ECO:0000256" key="4">
    <source>
        <dbReference type="RuleBase" id="RU003744"/>
    </source>
</evidence>
<dbReference type="STRING" id="56107.Cylst_2985"/>
<evidence type="ECO:0000256" key="1">
    <source>
        <dbReference type="ARBA" id="ARBA00010333"/>
    </source>
</evidence>
<dbReference type="eggNOG" id="COG0834">
    <property type="taxonomic scope" value="Bacteria"/>
</dbReference>
<dbReference type="PANTHER" id="PTHR30085:SF7">
    <property type="entry name" value="AMINO-ACID ABC TRANSPORTER-BINDING PROTEIN YHDW-RELATED"/>
    <property type="match status" value="1"/>
</dbReference>
<keyword evidence="3" id="KW-0732">Signal</keyword>
<feature type="domain" description="Solute-binding protein family 3/N-terminal" evidence="5">
    <location>
        <begin position="87"/>
        <end position="316"/>
    </location>
</feature>
<sequence>MLKKFYITSIYLLLHNYRIDQYIYSRRLSVKRMHKSALILAIAPLIFTLGACGGDSGKTTNTVSNPGNTPGTQVTRNLWDTVKSRGKLICGVSGELPGFSFVGPDGKYSGLDVDVCRAVAAAVFDNPDAVEYRNLNAKERFTALQTGEVDILSRNTTWTLSRDTSQGLDFAPVVFYDGQGVMVRKNSGIKSLADLKNKAICVQTGTTTEQNLADQMRKRGITYKPVVFEDVNITFATYSEGRCDAITTDRSGLVSRRTTLLKPDDNVILDEVLSSEPLAPAVAKGDSKWSNAVKWVVYSLVKAEELGINSQNLAQFASSNDPDIKRFLGTEGNLGEGLGLTKDFTARVVKHVGNYGEVYDRNLGAKTKLNLARGQNQLWSKGGLLYSPPFR</sequence>
<reference evidence="6 7" key="1">
    <citation type="submission" date="2012-06" db="EMBL/GenBank/DDBJ databases">
        <title>Finished chromosome of genome of Cylindrospermum stagnale PCC 7417.</title>
        <authorList>
            <consortium name="US DOE Joint Genome Institute"/>
            <person name="Gugger M."/>
            <person name="Coursin T."/>
            <person name="Rippka R."/>
            <person name="Tandeau De Marsac N."/>
            <person name="Huntemann M."/>
            <person name="Wei C.-L."/>
            <person name="Han J."/>
            <person name="Detter J.C."/>
            <person name="Han C."/>
            <person name="Tapia R."/>
            <person name="Chen A."/>
            <person name="Kyrpides N."/>
            <person name="Mavromatis K."/>
            <person name="Markowitz V."/>
            <person name="Szeto E."/>
            <person name="Ivanova N."/>
            <person name="Pagani I."/>
            <person name="Pati A."/>
            <person name="Goodwin L."/>
            <person name="Nordberg H.P."/>
            <person name="Cantor M.N."/>
            <person name="Hua S.X."/>
            <person name="Woyke T."/>
            <person name="Kerfeld C.A."/>
        </authorList>
    </citation>
    <scope>NUCLEOTIDE SEQUENCE [LARGE SCALE GENOMIC DNA]</scope>
    <source>
        <strain evidence="6 7">PCC 7417</strain>
    </source>
</reference>
<dbReference type="Proteomes" id="UP000010475">
    <property type="component" value="Chromosome"/>
</dbReference>
<evidence type="ECO:0000313" key="7">
    <source>
        <dbReference type="Proteomes" id="UP000010475"/>
    </source>
</evidence>
<proteinExistence type="inferred from homology"/>
<dbReference type="Gene3D" id="3.40.190.10">
    <property type="entry name" value="Periplasmic binding protein-like II"/>
    <property type="match status" value="2"/>
</dbReference>
<evidence type="ECO:0000313" key="6">
    <source>
        <dbReference type="EMBL" id="AFZ25156.1"/>
    </source>
</evidence>
<evidence type="ECO:0000256" key="3">
    <source>
        <dbReference type="ARBA" id="ARBA00022729"/>
    </source>
</evidence>
<name>K9WZD4_9NOST</name>
<dbReference type="PATRIC" id="fig|56107.3.peg.3277"/>
<evidence type="ECO:0000256" key="2">
    <source>
        <dbReference type="ARBA" id="ARBA00022448"/>
    </source>
</evidence>
<dbReference type="EMBL" id="CP003642">
    <property type="protein sequence ID" value="AFZ25156.1"/>
    <property type="molecule type" value="Genomic_DNA"/>
</dbReference>
<dbReference type="PANTHER" id="PTHR30085">
    <property type="entry name" value="AMINO ACID ABC TRANSPORTER PERMEASE"/>
    <property type="match status" value="1"/>
</dbReference>
<keyword evidence="2" id="KW-0813">Transport</keyword>
<dbReference type="AlphaFoldDB" id="K9WZD4"/>
<dbReference type="PROSITE" id="PS01039">
    <property type="entry name" value="SBP_BACTERIAL_3"/>
    <property type="match status" value="1"/>
</dbReference>
<dbReference type="HOGENOM" id="CLU_019602_3_2_3"/>
<dbReference type="SUPFAM" id="SSF53850">
    <property type="entry name" value="Periplasmic binding protein-like II"/>
    <property type="match status" value="1"/>
</dbReference>